<proteinExistence type="inferred from homology"/>
<dbReference type="PANTHER" id="PTHR37164:SF1">
    <property type="entry name" value="BACTERIOHEMERYTHRIN"/>
    <property type="match status" value="1"/>
</dbReference>
<dbReference type="NCBIfam" id="NF033749">
    <property type="entry name" value="bact_hemeryth"/>
    <property type="match status" value="1"/>
</dbReference>
<gene>
    <name evidence="6" type="ORF">CWS72_08935</name>
</gene>
<feature type="domain" description="Hemerythrin-like" evidence="5">
    <location>
        <begin position="22"/>
        <end position="135"/>
    </location>
</feature>
<dbReference type="Proteomes" id="UP000233293">
    <property type="component" value="Unassembled WGS sequence"/>
</dbReference>
<dbReference type="Pfam" id="PF01814">
    <property type="entry name" value="Hemerythrin"/>
    <property type="match status" value="1"/>
</dbReference>
<evidence type="ECO:0000256" key="4">
    <source>
        <dbReference type="ARBA" id="ARBA00023004"/>
    </source>
</evidence>
<comment type="caution">
    <text evidence="6">The sequence shown here is derived from an EMBL/GenBank/DDBJ whole genome shotgun (WGS) entry which is preliminary data.</text>
</comment>
<name>A0A2N3PX53_9PROT</name>
<keyword evidence="7" id="KW-1185">Reference proteome</keyword>
<dbReference type="CDD" id="cd12107">
    <property type="entry name" value="Hemerythrin"/>
    <property type="match status" value="1"/>
</dbReference>
<keyword evidence="3" id="KW-0479">Metal-binding</keyword>
<dbReference type="GO" id="GO:0005344">
    <property type="term" value="F:oxygen carrier activity"/>
    <property type="evidence" value="ECO:0007669"/>
    <property type="project" value="UniProtKB-KW"/>
</dbReference>
<comment type="similarity">
    <text evidence="1">Belongs to the hemerythrin family.</text>
</comment>
<evidence type="ECO:0000256" key="3">
    <source>
        <dbReference type="ARBA" id="ARBA00022723"/>
    </source>
</evidence>
<dbReference type="InterPro" id="IPR050669">
    <property type="entry name" value="Hemerythrin"/>
</dbReference>
<evidence type="ECO:0000256" key="1">
    <source>
        <dbReference type="ARBA" id="ARBA00010587"/>
    </source>
</evidence>
<dbReference type="NCBIfam" id="TIGR02481">
    <property type="entry name" value="hemeryth_dom"/>
    <property type="match status" value="1"/>
</dbReference>
<dbReference type="SUPFAM" id="SSF47188">
    <property type="entry name" value="Hemerythrin-like"/>
    <property type="match status" value="1"/>
</dbReference>
<protein>
    <recommendedName>
        <fullName evidence="5">Hemerythrin-like domain-containing protein</fullName>
    </recommendedName>
</protein>
<accession>A0A2N3PX53</accession>
<dbReference type="Gene3D" id="1.20.120.50">
    <property type="entry name" value="Hemerythrin-like"/>
    <property type="match status" value="1"/>
</dbReference>
<keyword evidence="2" id="KW-0561">Oxygen transport</keyword>
<dbReference type="InterPro" id="IPR012827">
    <property type="entry name" value="Hemerythrin_metal-bd"/>
</dbReference>
<evidence type="ECO:0000313" key="7">
    <source>
        <dbReference type="Proteomes" id="UP000233293"/>
    </source>
</evidence>
<dbReference type="PANTHER" id="PTHR37164">
    <property type="entry name" value="BACTERIOHEMERYTHRIN"/>
    <property type="match status" value="1"/>
</dbReference>
<dbReference type="GO" id="GO:0046872">
    <property type="term" value="F:metal ion binding"/>
    <property type="evidence" value="ECO:0007669"/>
    <property type="project" value="UniProtKB-KW"/>
</dbReference>
<organism evidence="6 7">
    <name type="scientific">Telmatospirillum siberiense</name>
    <dbReference type="NCBI Taxonomy" id="382514"/>
    <lineage>
        <taxon>Bacteria</taxon>
        <taxon>Pseudomonadati</taxon>
        <taxon>Pseudomonadota</taxon>
        <taxon>Alphaproteobacteria</taxon>
        <taxon>Rhodospirillales</taxon>
        <taxon>Rhodospirillaceae</taxon>
        <taxon>Telmatospirillum</taxon>
    </lineage>
</organism>
<keyword evidence="2" id="KW-0813">Transport</keyword>
<dbReference type="InterPro" id="IPR016131">
    <property type="entry name" value="Haemerythrin_Fe_BS"/>
</dbReference>
<keyword evidence="4" id="KW-0408">Iron</keyword>
<dbReference type="EMBL" id="PIUM01000007">
    <property type="protein sequence ID" value="PKU24979.1"/>
    <property type="molecule type" value="Genomic_DNA"/>
</dbReference>
<evidence type="ECO:0000313" key="6">
    <source>
        <dbReference type="EMBL" id="PKU24979.1"/>
    </source>
</evidence>
<sequence>MHPGLPEGLFMKQEDDAKTNHTEMDAEHKVQIGLIQALEQSLQQGRGRSDISSILNQLVEYTNIHFMSEQLLMRLHAYPDIGGHEMEHDHLIEQLRKVEDGFVAGDSEMTASEITMLKRLVVDHIKTHDQTFAKYLAKPKDMVLAG</sequence>
<dbReference type="AlphaFoldDB" id="A0A2N3PX53"/>
<evidence type="ECO:0000259" key="5">
    <source>
        <dbReference type="Pfam" id="PF01814"/>
    </source>
</evidence>
<evidence type="ECO:0000256" key="2">
    <source>
        <dbReference type="ARBA" id="ARBA00022621"/>
    </source>
</evidence>
<reference evidence="7" key="1">
    <citation type="submission" date="2017-12" db="EMBL/GenBank/DDBJ databases">
        <title>Draft genome sequence of Telmatospirillum siberiense 26-4b1T, an acidotolerant peatland alphaproteobacterium potentially involved in sulfur cycling.</title>
        <authorList>
            <person name="Hausmann B."/>
            <person name="Pjevac P."/>
            <person name="Schreck K."/>
            <person name="Herbold C.W."/>
            <person name="Daims H."/>
            <person name="Wagner M."/>
            <person name="Pester M."/>
            <person name="Loy A."/>
        </authorList>
    </citation>
    <scope>NUCLEOTIDE SEQUENCE [LARGE SCALE GENOMIC DNA]</scope>
    <source>
        <strain evidence="7">26-4b1</strain>
    </source>
</reference>
<dbReference type="InterPro" id="IPR012312">
    <property type="entry name" value="Hemerythrin-like"/>
</dbReference>
<dbReference type="InterPro" id="IPR035938">
    <property type="entry name" value="Hemerythrin-like_sf"/>
</dbReference>
<dbReference type="PROSITE" id="PS00550">
    <property type="entry name" value="HEMERYTHRINS"/>
    <property type="match status" value="1"/>
</dbReference>